<feature type="transmembrane region" description="Helical" evidence="1">
    <location>
        <begin position="15"/>
        <end position="36"/>
    </location>
</feature>
<feature type="transmembrane region" description="Helical" evidence="1">
    <location>
        <begin position="216"/>
        <end position="234"/>
    </location>
</feature>
<evidence type="ECO:0000256" key="1">
    <source>
        <dbReference type="SAM" id="Phobius"/>
    </source>
</evidence>
<feature type="transmembrane region" description="Helical" evidence="1">
    <location>
        <begin position="178"/>
        <end position="204"/>
    </location>
</feature>
<feature type="transmembrane region" description="Helical" evidence="1">
    <location>
        <begin position="96"/>
        <end position="114"/>
    </location>
</feature>
<feature type="transmembrane region" description="Helical" evidence="1">
    <location>
        <begin position="367"/>
        <end position="384"/>
    </location>
</feature>
<evidence type="ECO:0000313" key="3">
    <source>
        <dbReference type="Proteomes" id="UP000217507"/>
    </source>
</evidence>
<keyword evidence="1" id="KW-0472">Membrane</keyword>
<evidence type="ECO:0008006" key="4">
    <source>
        <dbReference type="Google" id="ProtNLM"/>
    </source>
</evidence>
<keyword evidence="1" id="KW-0812">Transmembrane</keyword>
<evidence type="ECO:0000313" key="2">
    <source>
        <dbReference type="EMBL" id="BAY72502.1"/>
    </source>
</evidence>
<feature type="transmembrane region" description="Helical" evidence="1">
    <location>
        <begin position="74"/>
        <end position="90"/>
    </location>
</feature>
<protein>
    <recommendedName>
        <fullName evidence="4">Glycosyltransferase RgtA/B/C/D-like domain-containing protein</fullName>
    </recommendedName>
</protein>
<proteinExistence type="predicted"/>
<gene>
    <name evidence="2" type="ORF">NIES23_53270</name>
</gene>
<keyword evidence="1" id="KW-1133">Transmembrane helix</keyword>
<feature type="transmembrane region" description="Helical" evidence="1">
    <location>
        <begin position="302"/>
        <end position="319"/>
    </location>
</feature>
<dbReference type="EMBL" id="AP018216">
    <property type="protein sequence ID" value="BAY72502.1"/>
    <property type="molecule type" value="Genomic_DNA"/>
</dbReference>
<organism evidence="2 3">
    <name type="scientific">Trichormus variabilis NIES-23</name>
    <dbReference type="NCBI Taxonomy" id="1973479"/>
    <lineage>
        <taxon>Bacteria</taxon>
        <taxon>Bacillati</taxon>
        <taxon>Cyanobacteriota</taxon>
        <taxon>Cyanophyceae</taxon>
        <taxon>Nostocales</taxon>
        <taxon>Nostocaceae</taxon>
        <taxon>Trichormus</taxon>
    </lineage>
</organism>
<dbReference type="Proteomes" id="UP000217507">
    <property type="component" value="Chromosome"/>
</dbReference>
<reference evidence="2 3" key="1">
    <citation type="submission" date="2017-06" db="EMBL/GenBank/DDBJ databases">
        <title>Genome sequencing of cyanobaciteial culture collection at National Institute for Environmental Studies (NIES).</title>
        <authorList>
            <person name="Hirose Y."/>
            <person name="Shimura Y."/>
            <person name="Fujisawa T."/>
            <person name="Nakamura Y."/>
            <person name="Kawachi M."/>
        </authorList>
    </citation>
    <scope>NUCLEOTIDE SEQUENCE [LARGE SCALE GENOMIC DNA]</scope>
    <source>
        <strain evidence="2 3">NIES-23</strain>
    </source>
</reference>
<accession>A0A1Z4KUK7</accession>
<name>A0A1Z4KUK7_ANAVA</name>
<feature type="transmembrane region" description="Helical" evidence="1">
    <location>
        <begin position="121"/>
        <end position="138"/>
    </location>
</feature>
<dbReference type="AlphaFoldDB" id="A0A1Z4KUK7"/>
<feature type="transmembrane region" description="Helical" evidence="1">
    <location>
        <begin position="277"/>
        <end position="295"/>
    </location>
</feature>
<feature type="transmembrane region" description="Helical" evidence="1">
    <location>
        <begin position="339"/>
        <end position="358"/>
    </location>
</feature>
<sequence>MNNSIKNLVFQKHNLLFLVPFIIYATWILIISLYGVNIPILDQWLAPGEQIESFFKNQLHIETLYKQHNESRKLIPNLIFIILAGILGQWNVKAEMIIGLIFAVMMSLLIYLLLLLTNKSFYKNILILIFYDFLLLSPSSFSRWVRGITIHRLIPDACLIVNALIFRSKINRNLKVGLYSLFCVISQYSFSGGIVTWAITLIFITFDNQVNLKKKLQSICLFISLFAVSTSFYFSNYTHPYYHTEPSEILKHSWQDIIIYFLAFLGNILGESYELDTFIGVTFLLTFTLLLILNLNPLKKELIVWFALGFYTLALGILNAITRAPMSSPTMSHAVRVDYIIHLVYLPLSIIVVIFYLLEHRNKNNQVLKNFVFYFLGMITAFYISKNYPTKLLNDLQGWQYQYNYAKSCIQLVNFYPKNDCIKLLFPFVEPIYPWNLDLIITRFKNLSELNVLRPGIVKNIKINNQCEWGYIDSIQEEQNNFVKITGWAKIPTRVADAVILAYTNESNDLIVVDILSIGQTRPDISQIYGSKYKNSGWSGNIDFKNKLTNFHKSQIQAYAFDAEQNLFYPLISLR</sequence>